<name>A0A512MHY3_9BACT</name>
<dbReference type="AlphaFoldDB" id="A0A512MHY3"/>
<evidence type="ECO:0000313" key="1">
    <source>
        <dbReference type="EMBL" id="GEP46342.1"/>
    </source>
</evidence>
<proteinExistence type="predicted"/>
<comment type="caution">
    <text evidence="1">The sequence shown here is derived from an EMBL/GenBank/DDBJ whole genome shotgun (WGS) entry which is preliminary data.</text>
</comment>
<accession>A0A512MHY3</accession>
<evidence type="ECO:0000313" key="2">
    <source>
        <dbReference type="Proteomes" id="UP000321577"/>
    </source>
</evidence>
<keyword evidence="2" id="KW-1185">Reference proteome</keyword>
<dbReference type="EMBL" id="BKAG01000088">
    <property type="protein sequence ID" value="GEP46342.1"/>
    <property type="molecule type" value="Genomic_DNA"/>
</dbReference>
<reference evidence="1 2" key="1">
    <citation type="submission" date="2019-07" db="EMBL/GenBank/DDBJ databases">
        <title>Whole genome shotgun sequence of Brevifollis gellanilyticus NBRC 108608.</title>
        <authorList>
            <person name="Hosoyama A."/>
            <person name="Uohara A."/>
            <person name="Ohji S."/>
            <person name="Ichikawa N."/>
        </authorList>
    </citation>
    <scope>NUCLEOTIDE SEQUENCE [LARGE SCALE GENOMIC DNA]</scope>
    <source>
        <strain evidence="1 2">NBRC 108608</strain>
    </source>
</reference>
<sequence>MNDHELENILTSLAPARPSAALAQRVDRELEQDMRWALQPAPRRAPRWLQPVAWTALGAAAAVMVMSLTSTNIASNPGTAAFATTTNLPVSSSPALLPVSTIREIVDTQNEGIRYNETSRLPEQHMKIVSMERRAWIDPRDGAHITVEMPSEDSVILPVSFQ</sequence>
<dbReference type="Proteomes" id="UP000321577">
    <property type="component" value="Unassembled WGS sequence"/>
</dbReference>
<protein>
    <submittedName>
        <fullName evidence="1">Uncharacterized protein</fullName>
    </submittedName>
</protein>
<organism evidence="1 2">
    <name type="scientific">Brevifollis gellanilyticus</name>
    <dbReference type="NCBI Taxonomy" id="748831"/>
    <lineage>
        <taxon>Bacteria</taxon>
        <taxon>Pseudomonadati</taxon>
        <taxon>Verrucomicrobiota</taxon>
        <taxon>Verrucomicrobiia</taxon>
        <taxon>Verrucomicrobiales</taxon>
        <taxon>Verrucomicrobiaceae</taxon>
    </lineage>
</organism>
<gene>
    <name evidence="1" type="ORF">BGE01nite_56330</name>
</gene>
<dbReference type="RefSeq" id="WP_146856124.1">
    <property type="nucleotide sequence ID" value="NZ_BKAG01000088.1"/>
</dbReference>
<dbReference type="OrthoDB" id="195992at2"/>